<organism evidence="1 2">
    <name type="scientific">Psychrobacter glaciei</name>
    <dbReference type="NCBI Taxonomy" id="619771"/>
    <lineage>
        <taxon>Bacteria</taxon>
        <taxon>Pseudomonadati</taxon>
        <taxon>Pseudomonadota</taxon>
        <taxon>Gammaproteobacteria</taxon>
        <taxon>Moraxellales</taxon>
        <taxon>Moraxellaceae</taxon>
        <taxon>Psychrobacter</taxon>
    </lineage>
</organism>
<reference evidence="2" key="1">
    <citation type="journal article" date="2019" name="Int. J. Syst. Evol. Microbiol.">
        <title>The Global Catalogue of Microorganisms (GCM) 10K type strain sequencing project: providing services to taxonomists for standard genome sequencing and annotation.</title>
        <authorList>
            <consortium name="The Broad Institute Genomics Platform"/>
            <consortium name="The Broad Institute Genome Sequencing Center for Infectious Disease"/>
            <person name="Wu L."/>
            <person name="Ma J."/>
        </authorList>
    </citation>
    <scope>NUCLEOTIDE SEQUENCE [LARGE SCALE GENOMIC DNA]</scope>
    <source>
        <strain evidence="2">KCTC 42280</strain>
    </source>
</reference>
<accession>A0ABQ3GUC0</accession>
<evidence type="ECO:0000313" key="2">
    <source>
        <dbReference type="Proteomes" id="UP000610203"/>
    </source>
</evidence>
<dbReference type="RefSeq" id="WP_189585915.1">
    <property type="nucleotide sequence ID" value="NZ_BMZR01000005.1"/>
</dbReference>
<sequence>MRKIIKRLGYEPSSLTDWKTRNPNGNYKQLNSFVKKEIRLECAKEQFYLCSYCCRSVSGTSIDCMNEHVTARSIDQTRELDFSNIVTSCIEEHQCDNAHGNQPLPLTPFDSECETDIVFKLSGEAKACTPNATETIKVLNLNKAALVEERREIVTTILLDGNSAIDDRDLIQNMILELDKVKQGKLQPFSPVIVNVLRQWIA</sequence>
<protein>
    <recommendedName>
        <fullName evidence="3">TIGR02646 family protein</fullName>
    </recommendedName>
</protein>
<gene>
    <name evidence="1" type="ORF">GCM10016272_22140</name>
</gene>
<name>A0ABQ3GUC0_9GAMM</name>
<proteinExistence type="predicted"/>
<keyword evidence="2" id="KW-1185">Reference proteome</keyword>
<evidence type="ECO:0000313" key="1">
    <source>
        <dbReference type="EMBL" id="GHD35807.1"/>
    </source>
</evidence>
<evidence type="ECO:0008006" key="3">
    <source>
        <dbReference type="Google" id="ProtNLM"/>
    </source>
</evidence>
<dbReference type="Proteomes" id="UP000610203">
    <property type="component" value="Unassembled WGS sequence"/>
</dbReference>
<comment type="caution">
    <text evidence="1">The sequence shown here is derived from an EMBL/GenBank/DDBJ whole genome shotgun (WGS) entry which is preliminary data.</text>
</comment>
<dbReference type="EMBL" id="BMZR01000005">
    <property type="protein sequence ID" value="GHD35807.1"/>
    <property type="molecule type" value="Genomic_DNA"/>
</dbReference>